<keyword evidence="1" id="KW-0862">Zinc</keyword>
<dbReference type="GO" id="GO:0003676">
    <property type="term" value="F:nucleic acid binding"/>
    <property type="evidence" value="ECO:0007669"/>
    <property type="project" value="InterPro"/>
</dbReference>
<proteinExistence type="predicted"/>
<dbReference type="AlphaFoldDB" id="A0A210Q7L8"/>
<evidence type="ECO:0000259" key="3">
    <source>
        <dbReference type="PROSITE" id="PS50158"/>
    </source>
</evidence>
<feature type="domain" description="CCHC-type" evidence="3">
    <location>
        <begin position="180"/>
        <end position="194"/>
    </location>
</feature>
<evidence type="ECO:0000313" key="5">
    <source>
        <dbReference type="Proteomes" id="UP000242188"/>
    </source>
</evidence>
<dbReference type="PROSITE" id="PS50158">
    <property type="entry name" value="ZF_CCHC"/>
    <property type="match status" value="1"/>
</dbReference>
<reference evidence="4 5" key="1">
    <citation type="journal article" date="2017" name="Nat. Ecol. Evol.">
        <title>Scallop genome provides insights into evolution of bilaterian karyotype and development.</title>
        <authorList>
            <person name="Wang S."/>
            <person name="Zhang J."/>
            <person name="Jiao W."/>
            <person name="Li J."/>
            <person name="Xun X."/>
            <person name="Sun Y."/>
            <person name="Guo X."/>
            <person name="Huan P."/>
            <person name="Dong B."/>
            <person name="Zhang L."/>
            <person name="Hu X."/>
            <person name="Sun X."/>
            <person name="Wang J."/>
            <person name="Zhao C."/>
            <person name="Wang Y."/>
            <person name="Wang D."/>
            <person name="Huang X."/>
            <person name="Wang R."/>
            <person name="Lv J."/>
            <person name="Li Y."/>
            <person name="Zhang Z."/>
            <person name="Liu B."/>
            <person name="Lu W."/>
            <person name="Hui Y."/>
            <person name="Liang J."/>
            <person name="Zhou Z."/>
            <person name="Hou R."/>
            <person name="Li X."/>
            <person name="Liu Y."/>
            <person name="Li H."/>
            <person name="Ning X."/>
            <person name="Lin Y."/>
            <person name="Zhao L."/>
            <person name="Xing Q."/>
            <person name="Dou J."/>
            <person name="Li Y."/>
            <person name="Mao J."/>
            <person name="Guo H."/>
            <person name="Dou H."/>
            <person name="Li T."/>
            <person name="Mu C."/>
            <person name="Jiang W."/>
            <person name="Fu Q."/>
            <person name="Fu X."/>
            <person name="Miao Y."/>
            <person name="Liu J."/>
            <person name="Yu Q."/>
            <person name="Li R."/>
            <person name="Liao H."/>
            <person name="Li X."/>
            <person name="Kong Y."/>
            <person name="Jiang Z."/>
            <person name="Chourrout D."/>
            <person name="Li R."/>
            <person name="Bao Z."/>
        </authorList>
    </citation>
    <scope>NUCLEOTIDE SEQUENCE [LARGE SCALE GENOMIC DNA]</scope>
    <source>
        <strain evidence="4 5">PY_sf001</strain>
    </source>
</reference>
<dbReference type="GO" id="GO:0008270">
    <property type="term" value="F:zinc ion binding"/>
    <property type="evidence" value="ECO:0007669"/>
    <property type="project" value="UniProtKB-KW"/>
</dbReference>
<dbReference type="InterPro" id="IPR001878">
    <property type="entry name" value="Znf_CCHC"/>
</dbReference>
<dbReference type="EMBL" id="NEDP02004688">
    <property type="protein sequence ID" value="OWF44737.1"/>
    <property type="molecule type" value="Genomic_DNA"/>
</dbReference>
<comment type="caution">
    <text evidence="4">The sequence shown here is derived from an EMBL/GenBank/DDBJ whole genome shotgun (WGS) entry which is preliminary data.</text>
</comment>
<gene>
    <name evidence="4" type="ORF">KP79_PYT26349</name>
</gene>
<keyword evidence="1" id="KW-0479">Metal-binding</keyword>
<organism evidence="4 5">
    <name type="scientific">Mizuhopecten yessoensis</name>
    <name type="common">Japanese scallop</name>
    <name type="synonym">Patinopecten yessoensis</name>
    <dbReference type="NCBI Taxonomy" id="6573"/>
    <lineage>
        <taxon>Eukaryota</taxon>
        <taxon>Metazoa</taxon>
        <taxon>Spiralia</taxon>
        <taxon>Lophotrochozoa</taxon>
        <taxon>Mollusca</taxon>
        <taxon>Bivalvia</taxon>
        <taxon>Autobranchia</taxon>
        <taxon>Pteriomorphia</taxon>
        <taxon>Pectinida</taxon>
        <taxon>Pectinoidea</taxon>
        <taxon>Pectinidae</taxon>
        <taxon>Mizuhopecten</taxon>
    </lineage>
</organism>
<evidence type="ECO:0000256" key="1">
    <source>
        <dbReference type="PROSITE-ProRule" id="PRU00047"/>
    </source>
</evidence>
<sequence>MSVTDEKHIDIDVLRRTVRFQVSGARRNTVTRFEVVKILTDGGLPGSEIQAVFRCEAPNTWFTTVTSQDIVDRIVSDGVVDKEHFSLHPECCDRRRLTIRVQWLPSWIADEAIAAHFHSFYGKAIYIERETSSVGGVTLETGTRVLTMIIREGDQDTIPHRARLFGKSALIMVPGRPPICLRCQQIGHVRSQCPGKPEKTTYASKVAQPRTSMGESVTHEESPEAPQETTGMRGEETATASEDNTACPSTGGSGSLEAGKRAGPDIDAEGFQKAKRGRHIGVSPQLLPNGDLVSGQRSGEAPVEDDEVDMSDDDKLVIDESLSQ</sequence>
<feature type="compositionally biased region" description="Acidic residues" evidence="2">
    <location>
        <begin position="302"/>
        <end position="312"/>
    </location>
</feature>
<accession>A0A210Q7L8</accession>
<keyword evidence="1" id="KW-0863">Zinc-finger</keyword>
<dbReference type="InterPro" id="IPR036875">
    <property type="entry name" value="Znf_CCHC_sf"/>
</dbReference>
<name>A0A210Q7L8_MIZYE</name>
<feature type="compositionally biased region" description="Polar residues" evidence="2">
    <location>
        <begin position="238"/>
        <end position="250"/>
    </location>
</feature>
<evidence type="ECO:0000256" key="2">
    <source>
        <dbReference type="SAM" id="MobiDB-lite"/>
    </source>
</evidence>
<protein>
    <recommendedName>
        <fullName evidence="3">CCHC-type domain-containing protein</fullName>
    </recommendedName>
</protein>
<dbReference type="SUPFAM" id="SSF57756">
    <property type="entry name" value="Retrovirus zinc finger-like domains"/>
    <property type="match status" value="1"/>
</dbReference>
<dbReference type="Proteomes" id="UP000242188">
    <property type="component" value="Unassembled WGS sequence"/>
</dbReference>
<feature type="region of interest" description="Disordered" evidence="2">
    <location>
        <begin position="191"/>
        <end position="324"/>
    </location>
</feature>
<keyword evidence="5" id="KW-1185">Reference proteome</keyword>
<evidence type="ECO:0000313" key="4">
    <source>
        <dbReference type="EMBL" id="OWF44737.1"/>
    </source>
</evidence>